<keyword evidence="8" id="KW-0274">FAD</keyword>
<reference evidence="14 15" key="1">
    <citation type="submission" date="2017-08" db="EMBL/GenBank/DDBJ databases">
        <title>Acidophilic green algal genome provides insights into adaptation to an acidic environment.</title>
        <authorList>
            <person name="Hirooka S."/>
            <person name="Hirose Y."/>
            <person name="Kanesaki Y."/>
            <person name="Higuchi S."/>
            <person name="Fujiwara T."/>
            <person name="Onuma R."/>
            <person name="Era A."/>
            <person name="Ohbayashi R."/>
            <person name="Uzuka A."/>
            <person name="Nozaki H."/>
            <person name="Yoshikawa H."/>
            <person name="Miyagishima S.Y."/>
        </authorList>
    </citation>
    <scope>NUCLEOTIDE SEQUENCE [LARGE SCALE GENOMIC DNA]</scope>
    <source>
        <strain evidence="14 15">NIES-2499</strain>
    </source>
</reference>
<evidence type="ECO:0000256" key="10">
    <source>
        <dbReference type="ARBA" id="ARBA00031145"/>
    </source>
</evidence>
<keyword evidence="7" id="KW-0547">Nucleotide-binding</keyword>
<evidence type="ECO:0000313" key="15">
    <source>
        <dbReference type="Proteomes" id="UP000232323"/>
    </source>
</evidence>
<evidence type="ECO:0000256" key="3">
    <source>
        <dbReference type="ARBA" id="ARBA00022630"/>
    </source>
</evidence>
<dbReference type="InterPro" id="IPR036425">
    <property type="entry name" value="MoaB/Mog-like_dom_sf"/>
</dbReference>
<keyword evidence="9" id="KW-0067">ATP-binding</keyword>
<evidence type="ECO:0000256" key="4">
    <source>
        <dbReference type="ARBA" id="ARBA00022643"/>
    </source>
</evidence>
<dbReference type="GO" id="GO:0006747">
    <property type="term" value="P:FAD biosynthetic process"/>
    <property type="evidence" value="ECO:0007669"/>
    <property type="project" value="TreeGrafter"/>
</dbReference>
<name>A0A250XQW1_9CHLO</name>
<dbReference type="AlphaFoldDB" id="A0A250XQW1"/>
<feature type="domain" description="MoaB/Mog" evidence="13">
    <location>
        <begin position="281"/>
        <end position="447"/>
    </location>
</feature>
<dbReference type="InterPro" id="IPR056596">
    <property type="entry name" value="FLAD1_M"/>
</dbReference>
<evidence type="ECO:0000259" key="13">
    <source>
        <dbReference type="SMART" id="SM00852"/>
    </source>
</evidence>
<dbReference type="EC" id="2.7.7.2" evidence="2"/>
<evidence type="ECO:0000256" key="11">
    <source>
        <dbReference type="ARBA" id="ARBA00031871"/>
    </source>
</evidence>
<dbReference type="SUPFAM" id="SSF53218">
    <property type="entry name" value="Molybdenum cofactor biosynthesis proteins"/>
    <property type="match status" value="1"/>
</dbReference>
<evidence type="ECO:0000256" key="12">
    <source>
        <dbReference type="ARBA" id="ARBA00049494"/>
    </source>
</evidence>
<organism evidence="14 15">
    <name type="scientific">Chlamydomonas eustigma</name>
    <dbReference type="NCBI Taxonomy" id="1157962"/>
    <lineage>
        <taxon>Eukaryota</taxon>
        <taxon>Viridiplantae</taxon>
        <taxon>Chlorophyta</taxon>
        <taxon>core chlorophytes</taxon>
        <taxon>Chlorophyceae</taxon>
        <taxon>CS clade</taxon>
        <taxon>Chlamydomonadales</taxon>
        <taxon>Chlamydomonadaceae</taxon>
        <taxon>Chlamydomonas</taxon>
    </lineage>
</organism>
<dbReference type="InterPro" id="IPR002500">
    <property type="entry name" value="PAPS_reduct_dom"/>
</dbReference>
<dbReference type="InterPro" id="IPR001453">
    <property type="entry name" value="MoaB/Mog_dom"/>
</dbReference>
<dbReference type="STRING" id="1157962.A0A250XQW1"/>
<protein>
    <recommendedName>
        <fullName evidence="2">FAD synthase</fullName>
        <ecNumber evidence="2">2.7.7.2</ecNumber>
    </recommendedName>
    <alternativeName>
        <fullName evidence="10">FAD pyrophosphorylase</fullName>
    </alternativeName>
    <alternativeName>
        <fullName evidence="11">FMN adenylyltransferase</fullName>
    </alternativeName>
</protein>
<keyword evidence="15" id="KW-1185">Reference proteome</keyword>
<comment type="caution">
    <text evidence="14">The sequence shown here is derived from an EMBL/GenBank/DDBJ whole genome shotgun (WGS) entry which is preliminary data.</text>
</comment>
<dbReference type="Gene3D" id="3.40.50.620">
    <property type="entry name" value="HUPs"/>
    <property type="match status" value="1"/>
</dbReference>
<comment type="catalytic activity">
    <reaction evidence="12">
        <text>FMN + ATP + H(+) = FAD + diphosphate</text>
        <dbReference type="Rhea" id="RHEA:17237"/>
        <dbReference type="ChEBI" id="CHEBI:15378"/>
        <dbReference type="ChEBI" id="CHEBI:30616"/>
        <dbReference type="ChEBI" id="CHEBI:33019"/>
        <dbReference type="ChEBI" id="CHEBI:57692"/>
        <dbReference type="ChEBI" id="CHEBI:58210"/>
        <dbReference type="EC" id="2.7.7.2"/>
    </reaction>
</comment>
<dbReference type="GO" id="GO:0003919">
    <property type="term" value="F:FMN adenylyltransferase activity"/>
    <property type="evidence" value="ECO:0007669"/>
    <property type="project" value="UniProtKB-EC"/>
</dbReference>
<dbReference type="PANTHER" id="PTHR23293:SF9">
    <property type="entry name" value="FAD SYNTHASE"/>
    <property type="match status" value="1"/>
</dbReference>
<dbReference type="SUPFAM" id="SSF52402">
    <property type="entry name" value="Adenine nucleotide alpha hydrolases-like"/>
    <property type="match status" value="1"/>
</dbReference>
<keyword evidence="5" id="KW-0808">Transferase</keyword>
<proteinExistence type="predicted"/>
<evidence type="ECO:0000313" key="14">
    <source>
        <dbReference type="EMBL" id="GAX85445.1"/>
    </source>
</evidence>
<dbReference type="EMBL" id="BEGY01000169">
    <property type="protein sequence ID" value="GAX85445.1"/>
    <property type="molecule type" value="Genomic_DNA"/>
</dbReference>
<dbReference type="CDD" id="cd00885">
    <property type="entry name" value="cinA"/>
    <property type="match status" value="1"/>
</dbReference>
<evidence type="ECO:0000256" key="9">
    <source>
        <dbReference type="ARBA" id="ARBA00022840"/>
    </source>
</evidence>
<accession>A0A250XQW1</accession>
<evidence type="ECO:0000256" key="2">
    <source>
        <dbReference type="ARBA" id="ARBA00012393"/>
    </source>
</evidence>
<dbReference type="CDD" id="cd23948">
    <property type="entry name" value="FAD_synthase"/>
    <property type="match status" value="1"/>
</dbReference>
<dbReference type="InterPro" id="IPR014729">
    <property type="entry name" value="Rossmann-like_a/b/a_fold"/>
</dbReference>
<sequence length="546" mass="59719">MSDISDNLSLINDPGVLEKVTKAISLLQRATTLYSAEKLSFSFNGGKDSTVLLHLLRAAISSTAHNRSDKGSKNGLGGIRTFYFEKKDDFAEVNTFVKDMDTRYNLEVDYITNPDFKKGLQDYIASTGIAGIVLGTRRGDPNARDQEFFCPSSHGWPAFMRINPILDWTYRDVWTFLRCFTLPYCQLYDQGYTSLGSRHNTCRNRALQLEDGSFAPAHQLPDGRLERAGRGALGAAAVAAAAGREAGKADRNGIICSASTGTAAPEAGTLSESGTFVHTAAILVVGDEILTGKVEDCNTSFLCSELHMIGWSVVRVVMVPDDEDCIAAELRILSSNVELVFTTGGIGPTLDDVTMAGVARAFNKGLVRHPGLEARLRSYFGDDLSQAHLKMADMPEGESELLDYYLEDSGELSKFPVLRCRNTYVLPGVPYLLRQKWKAIKGFLTGLYGVKPFHNQTFRLSLSDETIITSALQQVSRVHGPHVCLGSYPVTKQEDGAQILLTLDSKLAESINRAAVQLRKLLPPGCIIKEEEDVRSLLRASSTTGL</sequence>
<dbReference type="SMART" id="SM00852">
    <property type="entry name" value="MoCF_biosynth"/>
    <property type="match status" value="1"/>
</dbReference>
<evidence type="ECO:0000256" key="6">
    <source>
        <dbReference type="ARBA" id="ARBA00022695"/>
    </source>
</evidence>
<evidence type="ECO:0000256" key="8">
    <source>
        <dbReference type="ARBA" id="ARBA00022827"/>
    </source>
</evidence>
<dbReference type="GO" id="GO:0005524">
    <property type="term" value="F:ATP binding"/>
    <property type="evidence" value="ECO:0007669"/>
    <property type="project" value="UniProtKB-KW"/>
</dbReference>
<evidence type="ECO:0000256" key="5">
    <source>
        <dbReference type="ARBA" id="ARBA00022679"/>
    </source>
</evidence>
<dbReference type="OrthoDB" id="270728at2759"/>
<evidence type="ECO:0000256" key="1">
    <source>
        <dbReference type="ARBA" id="ARBA00004726"/>
    </source>
</evidence>
<keyword evidence="3" id="KW-0285">Flavoprotein</keyword>
<dbReference type="Gene3D" id="3.40.980.10">
    <property type="entry name" value="MoaB/Mog-like domain"/>
    <property type="match status" value="1"/>
</dbReference>
<dbReference type="Pfam" id="PF24102">
    <property type="entry name" value="FLAD1_M"/>
    <property type="match status" value="1"/>
</dbReference>
<keyword evidence="4" id="KW-0288">FMN</keyword>
<dbReference type="Pfam" id="PF01507">
    <property type="entry name" value="PAPS_reduct"/>
    <property type="match status" value="2"/>
</dbReference>
<comment type="pathway">
    <text evidence="1">Cofactor biosynthesis; FAD biosynthesis; FAD from FMN: step 1/1.</text>
</comment>
<dbReference type="Pfam" id="PF00994">
    <property type="entry name" value="MoCF_biosynth"/>
    <property type="match status" value="1"/>
</dbReference>
<dbReference type="Proteomes" id="UP000232323">
    <property type="component" value="Unassembled WGS sequence"/>
</dbReference>
<gene>
    <name evidence="14" type="ORF">CEUSTIGMA_g12861.t1</name>
</gene>
<dbReference type="PANTHER" id="PTHR23293">
    <property type="entry name" value="FAD SYNTHETASE-RELATED FMN ADENYLYLTRANSFERASE"/>
    <property type="match status" value="1"/>
</dbReference>
<evidence type="ECO:0000256" key="7">
    <source>
        <dbReference type="ARBA" id="ARBA00022741"/>
    </source>
</evidence>
<keyword evidence="6" id="KW-0548">Nucleotidyltransferase</keyword>